<sequence>MPSSNHAVDKPVPEPSSRKRADGLDAANVRSKEQVSDSDAIVNPEARVSAHIAGMAMGSLRLKRSFMFCGGSTVIGMVEILILLGGYIIAFYIGNIGYPAIILPDTNV</sequence>
<accession>A0A139BNS8</accession>
<evidence type="ECO:0000313" key="4">
    <source>
        <dbReference type="Proteomes" id="UP000070578"/>
    </source>
</evidence>
<dbReference type="EMBL" id="LSLI01000187">
    <property type="protein sequence ID" value="KXS30609.1"/>
    <property type="molecule type" value="Genomic_DNA"/>
</dbReference>
<keyword evidence="2" id="KW-1133">Transmembrane helix</keyword>
<evidence type="ECO:0000256" key="2">
    <source>
        <dbReference type="SAM" id="Phobius"/>
    </source>
</evidence>
<evidence type="ECO:0000256" key="1">
    <source>
        <dbReference type="SAM" id="MobiDB-lite"/>
    </source>
</evidence>
<name>A0A139BNS8_9PROT</name>
<reference evidence="3 4" key="1">
    <citation type="submission" date="2016-02" db="EMBL/GenBank/DDBJ databases">
        <authorList>
            <person name="Wen L."/>
            <person name="He K."/>
            <person name="Yang H."/>
        </authorList>
    </citation>
    <scope>NUCLEOTIDE SEQUENCE [LARGE SCALE GENOMIC DNA]</scope>
    <source>
        <strain evidence="3">ShG14-8</strain>
    </source>
</reference>
<dbReference type="AlphaFoldDB" id="A0A139BNS8"/>
<protein>
    <submittedName>
        <fullName evidence="3">Uncharacterized protein</fullName>
    </submittedName>
</protein>
<feature type="transmembrane region" description="Helical" evidence="2">
    <location>
        <begin position="65"/>
        <end position="93"/>
    </location>
</feature>
<organism evidence="3 4">
    <name type="scientific">Candidatus Gallionella acididurans</name>
    <dbReference type="NCBI Taxonomy" id="1796491"/>
    <lineage>
        <taxon>Bacteria</taxon>
        <taxon>Pseudomonadati</taxon>
        <taxon>Pseudomonadota</taxon>
        <taxon>Betaproteobacteria</taxon>
        <taxon>Nitrosomonadales</taxon>
        <taxon>Gallionellaceae</taxon>
        <taxon>Gallionella</taxon>
    </lineage>
</organism>
<proteinExistence type="predicted"/>
<gene>
    <name evidence="3" type="ORF">AWT59_3268</name>
</gene>
<feature type="region of interest" description="Disordered" evidence="1">
    <location>
        <begin position="1"/>
        <end position="40"/>
    </location>
</feature>
<comment type="caution">
    <text evidence="3">The sequence shown here is derived from an EMBL/GenBank/DDBJ whole genome shotgun (WGS) entry which is preliminary data.</text>
</comment>
<evidence type="ECO:0000313" key="3">
    <source>
        <dbReference type="EMBL" id="KXS30609.1"/>
    </source>
</evidence>
<reference evidence="3 4" key="2">
    <citation type="submission" date="2016-03" db="EMBL/GenBank/DDBJ databases">
        <title>New uncultured bacterium of the family Gallionellaceae from acid mine drainage: description and reconstruction of genome based on metagenomic analysis of microbial community.</title>
        <authorList>
            <person name="Kadnikov V."/>
            <person name="Ivasenko D."/>
            <person name="Beletsky A."/>
            <person name="Mardanov A."/>
            <person name="Danilova E."/>
            <person name="Pimenov N."/>
            <person name="Karnachuk O."/>
            <person name="Ravin N."/>
        </authorList>
    </citation>
    <scope>NUCLEOTIDE SEQUENCE [LARGE SCALE GENOMIC DNA]</scope>
    <source>
        <strain evidence="3">ShG14-8</strain>
    </source>
</reference>
<feature type="compositionally biased region" description="Basic and acidic residues" evidence="1">
    <location>
        <begin position="7"/>
        <end position="23"/>
    </location>
</feature>
<dbReference type="Proteomes" id="UP000070578">
    <property type="component" value="Unassembled WGS sequence"/>
</dbReference>
<keyword evidence="2" id="KW-0812">Transmembrane</keyword>
<keyword evidence="2" id="KW-0472">Membrane</keyword>